<keyword evidence="3" id="KW-1185">Reference proteome</keyword>
<dbReference type="EMBL" id="JMSN01000054">
    <property type="protein sequence ID" value="KDN44111.1"/>
    <property type="molecule type" value="Genomic_DNA"/>
</dbReference>
<dbReference type="InParanoid" id="A0A066VRJ0"/>
<feature type="compositionally biased region" description="Polar residues" evidence="1">
    <location>
        <begin position="477"/>
        <end position="490"/>
    </location>
</feature>
<proteinExistence type="predicted"/>
<dbReference type="HOGENOM" id="CLU_368457_0_0_1"/>
<sequence>MPSLAELEEWLEEQWPRNLYGLPHRISETVYSYSEVLYEQLTKYGPPALPNVSLPSLRDTIEEHLPSFSRIEPPPPPPPPPTRLERITGLTALTGRGKPTRRPARVRNGIRREAVVILGADTAIGRAVLMALASQGLIVIASVSNPASLRSFDSQLLPSSRGYVAVRHFEPTAMPDSITSFASEVHSTLALRFPLTAAGDPFARPGDNVTLIGIVNALSFISFPAPGTVPASITSDRGSSAGAMALSRAMDQHVVGPLAAISALLPEVRIAQKRMYSANPECVSPVTIISLVAKVGSGTSATHRMVSQAALAGADALRGEITGSSAVQSRPVRMTVLEIELLSPPPVHPFAAAGGTTFGPTSPVRPSVQRSISASIGGGSSSSTWQTKDAHTVRLQNRVVDLVLAADCGRALKKRYVVRAPTSLAAWRALAHSYVPTFVHARFCRAWEAAPVVWVRTLIAQHGARRSRRSRRSGSSDTCGGSNASSQQLVRSHASVSASDSRAGGSSSVPVALQQRLRTVQQEALPTPGGTSATPASSTPSHAGGELEAPSCSSGDELQGSSDGGGSGGGYGLRARQRDGERERDSDENGNDSEGFVLHSAPSSSADGEEDARWSAAGSPWFGPQPHSSSSSRLLQPAGAGAFRSSGPSEISSSSAAIYVSNGNSNSSVEHGSASGANSGVLGGSWVRLGDSQEGNITQPQQ</sequence>
<name>A0A066VRJ0_TILAU</name>
<feature type="region of interest" description="Disordered" evidence="1">
    <location>
        <begin position="464"/>
        <end position="509"/>
    </location>
</feature>
<evidence type="ECO:0000256" key="1">
    <source>
        <dbReference type="SAM" id="MobiDB-lite"/>
    </source>
</evidence>
<dbReference type="OrthoDB" id="5308060at2759"/>
<dbReference type="AlphaFoldDB" id="A0A066VRJ0"/>
<feature type="compositionally biased region" description="Polar residues" evidence="1">
    <location>
        <begin position="693"/>
        <end position="702"/>
    </location>
</feature>
<dbReference type="Proteomes" id="UP000027361">
    <property type="component" value="Unassembled WGS sequence"/>
</dbReference>
<feature type="compositionally biased region" description="Low complexity" evidence="1">
    <location>
        <begin position="526"/>
        <end position="541"/>
    </location>
</feature>
<dbReference type="STRING" id="1037660.A0A066VRJ0"/>
<evidence type="ECO:0000313" key="2">
    <source>
        <dbReference type="EMBL" id="KDN44111.1"/>
    </source>
</evidence>
<accession>A0A066VRJ0</accession>
<dbReference type="RefSeq" id="XP_013242649.1">
    <property type="nucleotide sequence ID" value="XM_013387195.1"/>
</dbReference>
<feature type="compositionally biased region" description="Gly residues" evidence="1">
    <location>
        <begin position="562"/>
        <end position="572"/>
    </location>
</feature>
<feature type="compositionally biased region" description="Basic and acidic residues" evidence="1">
    <location>
        <begin position="576"/>
        <end position="587"/>
    </location>
</feature>
<feature type="region of interest" description="Disordered" evidence="1">
    <location>
        <begin position="525"/>
        <end position="702"/>
    </location>
</feature>
<feature type="compositionally biased region" description="Polar residues" evidence="1">
    <location>
        <begin position="661"/>
        <end position="678"/>
    </location>
</feature>
<dbReference type="Gene3D" id="3.40.50.720">
    <property type="entry name" value="NAD(P)-binding Rossmann-like Domain"/>
    <property type="match status" value="1"/>
</dbReference>
<protein>
    <submittedName>
        <fullName evidence="2">Uncharacterized protein</fullName>
    </submittedName>
</protein>
<reference evidence="2 3" key="1">
    <citation type="submission" date="2014-05" db="EMBL/GenBank/DDBJ databases">
        <title>Draft genome sequence of a rare smut relative, Tilletiaria anomala UBC 951.</title>
        <authorList>
            <consortium name="DOE Joint Genome Institute"/>
            <person name="Toome M."/>
            <person name="Kuo A."/>
            <person name="Henrissat B."/>
            <person name="Lipzen A."/>
            <person name="Tritt A."/>
            <person name="Yoshinaga Y."/>
            <person name="Zane M."/>
            <person name="Barry K."/>
            <person name="Grigoriev I.V."/>
            <person name="Spatafora J.W."/>
            <person name="Aimea M.C."/>
        </authorList>
    </citation>
    <scope>NUCLEOTIDE SEQUENCE [LARGE SCALE GENOMIC DNA]</scope>
    <source>
        <strain evidence="2 3">UBC 951</strain>
    </source>
</reference>
<feature type="compositionally biased region" description="Low complexity" evidence="1">
    <location>
        <begin position="494"/>
        <end position="509"/>
    </location>
</feature>
<gene>
    <name evidence="2" type="ORF">K437DRAFT_263305</name>
</gene>
<dbReference type="GeneID" id="25265668"/>
<organism evidence="2 3">
    <name type="scientific">Tilletiaria anomala (strain ATCC 24038 / CBS 436.72 / UBC 951)</name>
    <dbReference type="NCBI Taxonomy" id="1037660"/>
    <lineage>
        <taxon>Eukaryota</taxon>
        <taxon>Fungi</taxon>
        <taxon>Dikarya</taxon>
        <taxon>Basidiomycota</taxon>
        <taxon>Ustilaginomycotina</taxon>
        <taxon>Exobasidiomycetes</taxon>
        <taxon>Georgefischeriales</taxon>
        <taxon>Tilletiariaceae</taxon>
        <taxon>Tilletiaria</taxon>
    </lineage>
</organism>
<feature type="compositionally biased region" description="Low complexity" evidence="1">
    <location>
        <begin position="645"/>
        <end position="655"/>
    </location>
</feature>
<comment type="caution">
    <text evidence="2">The sequence shown here is derived from an EMBL/GenBank/DDBJ whole genome shotgun (WGS) entry which is preliminary data.</text>
</comment>
<evidence type="ECO:0000313" key="3">
    <source>
        <dbReference type="Proteomes" id="UP000027361"/>
    </source>
</evidence>